<keyword evidence="4" id="KW-0408">Iron</keyword>
<comment type="similarity">
    <text evidence="2">Belongs to the bacterial solute-binding protein 8 family.</text>
</comment>
<dbReference type="InterPro" id="IPR051313">
    <property type="entry name" value="Bact_iron-sidero_bind"/>
</dbReference>
<evidence type="ECO:0000256" key="5">
    <source>
        <dbReference type="ARBA" id="ARBA00022729"/>
    </source>
</evidence>
<dbReference type="PANTHER" id="PTHR30532">
    <property type="entry name" value="IRON III DICITRATE-BINDING PERIPLASMIC PROTEIN"/>
    <property type="match status" value="1"/>
</dbReference>
<evidence type="ECO:0000256" key="3">
    <source>
        <dbReference type="ARBA" id="ARBA00022448"/>
    </source>
</evidence>
<dbReference type="CDD" id="cd01146">
    <property type="entry name" value="FhuD"/>
    <property type="match status" value="1"/>
</dbReference>
<feature type="chain" id="PRO_5021970640" evidence="6">
    <location>
        <begin position="38"/>
        <end position="341"/>
    </location>
</feature>
<feature type="domain" description="Fe/B12 periplasmic-binding" evidence="7">
    <location>
        <begin position="59"/>
        <end position="328"/>
    </location>
</feature>
<dbReference type="InterPro" id="IPR002491">
    <property type="entry name" value="ABC_transptr_periplasmic_BD"/>
</dbReference>
<dbReference type="STRING" id="553385.GCA_000591415_01929"/>
<keyword evidence="5 6" id="KW-0732">Signal</keyword>
<dbReference type="Pfam" id="PF01497">
    <property type="entry name" value="Peripla_BP_2"/>
    <property type="match status" value="1"/>
</dbReference>
<name>A0A558HU98_9GAMM</name>
<keyword evidence="4" id="KW-0410">Iron transport</keyword>
<evidence type="ECO:0000256" key="1">
    <source>
        <dbReference type="ARBA" id="ARBA00004196"/>
    </source>
</evidence>
<accession>A0A558HU98</accession>
<dbReference type="Proteomes" id="UP000319941">
    <property type="component" value="Unassembled WGS sequence"/>
</dbReference>
<dbReference type="AlphaFoldDB" id="A0A558HU98"/>
<feature type="signal peptide" evidence="6">
    <location>
        <begin position="1"/>
        <end position="37"/>
    </location>
</feature>
<comment type="subcellular location">
    <subcellularLocation>
        <location evidence="1">Cell envelope</location>
    </subcellularLocation>
</comment>
<dbReference type="PRINTS" id="PR01715">
    <property type="entry name" value="FERRIBNDNGPP"/>
</dbReference>
<evidence type="ECO:0000256" key="6">
    <source>
        <dbReference type="SAM" id="SignalP"/>
    </source>
</evidence>
<sequence>MMQRWLSPLKVFRPLMTSLLTSLVALSLLGVAGTATAAATEAMAATPLTPTPEGFVDRPVVVLDWTLAETLTGLGVRAIGVGQVETYRSWVDQPELPTGTRDLGLRTQPNLEQLARLAPDDILISPMLASLTPRLSSIAPVTSIPLYTPDTDTWQTLVEATRQLGKMTHRESQAEQLIRASETYMAGVNAALHQQAAQNQQAQMPLLMVQFMDDRHVRVFGNNSLFQAVTERLGIANAWQGDTNAWGFATVSLEKLVTLKGRMVVVEPLPPGGREGLARNGLWQALPGVRENSGASAPLFLPPVWSFGALPSANRFAHMLAERLLTRPDTEITQGQTDGDH</sequence>
<dbReference type="OrthoDB" id="6160519at2"/>
<dbReference type="GO" id="GO:0030288">
    <property type="term" value="C:outer membrane-bounded periplasmic space"/>
    <property type="evidence" value="ECO:0007669"/>
    <property type="project" value="TreeGrafter"/>
</dbReference>
<evidence type="ECO:0000313" key="9">
    <source>
        <dbReference type="Proteomes" id="UP000319941"/>
    </source>
</evidence>
<dbReference type="PROSITE" id="PS50983">
    <property type="entry name" value="FE_B12_PBP"/>
    <property type="match status" value="1"/>
</dbReference>
<dbReference type="PANTHER" id="PTHR30532:SF1">
    <property type="entry name" value="IRON(3+)-HYDROXAMATE-BINDING PROTEIN FHUD"/>
    <property type="match status" value="1"/>
</dbReference>
<keyword evidence="9" id="KW-1185">Reference proteome</keyword>
<organism evidence="8 9">
    <name type="scientific">Cobetia crustatorum</name>
    <dbReference type="NCBI Taxonomy" id="553385"/>
    <lineage>
        <taxon>Bacteria</taxon>
        <taxon>Pseudomonadati</taxon>
        <taxon>Pseudomonadota</taxon>
        <taxon>Gammaproteobacteria</taxon>
        <taxon>Oceanospirillales</taxon>
        <taxon>Halomonadaceae</taxon>
        <taxon>Cobetia</taxon>
    </lineage>
</organism>
<evidence type="ECO:0000259" key="7">
    <source>
        <dbReference type="PROSITE" id="PS50983"/>
    </source>
</evidence>
<keyword evidence="3" id="KW-0813">Transport</keyword>
<reference evidence="8 9" key="1">
    <citation type="submission" date="2019-07" db="EMBL/GenBank/DDBJ databases">
        <title>Diversity of Bacteria from Kongsfjorden, Arctic.</title>
        <authorList>
            <person name="Yu Y."/>
        </authorList>
    </citation>
    <scope>NUCLEOTIDE SEQUENCE [LARGE SCALE GENOMIC DNA]</scope>
    <source>
        <strain evidence="8 9">SM1923</strain>
    </source>
</reference>
<dbReference type="Gene3D" id="3.40.50.1980">
    <property type="entry name" value="Nitrogenase molybdenum iron protein domain"/>
    <property type="match status" value="2"/>
</dbReference>
<evidence type="ECO:0000313" key="8">
    <source>
        <dbReference type="EMBL" id="TVU72703.1"/>
    </source>
</evidence>
<dbReference type="GO" id="GO:1901678">
    <property type="term" value="P:iron coordination entity transport"/>
    <property type="evidence" value="ECO:0007669"/>
    <property type="project" value="UniProtKB-ARBA"/>
</dbReference>
<dbReference type="EMBL" id="VNFH01000002">
    <property type="protein sequence ID" value="TVU72703.1"/>
    <property type="molecule type" value="Genomic_DNA"/>
</dbReference>
<keyword evidence="4" id="KW-0406">Ion transport</keyword>
<evidence type="ECO:0000256" key="4">
    <source>
        <dbReference type="ARBA" id="ARBA00022496"/>
    </source>
</evidence>
<dbReference type="RefSeq" id="WP_144726580.1">
    <property type="nucleotide sequence ID" value="NZ_CAWOWR010000076.1"/>
</dbReference>
<gene>
    <name evidence="8" type="ORF">FQP86_03250</name>
</gene>
<comment type="caution">
    <text evidence="8">The sequence shown here is derived from an EMBL/GenBank/DDBJ whole genome shotgun (WGS) entry which is preliminary data.</text>
</comment>
<proteinExistence type="inferred from homology"/>
<dbReference type="SUPFAM" id="SSF53807">
    <property type="entry name" value="Helical backbone' metal receptor"/>
    <property type="match status" value="1"/>
</dbReference>
<protein>
    <submittedName>
        <fullName evidence="8">Iron-siderophore ABC transporter substrate-binding protein</fullName>
    </submittedName>
</protein>
<evidence type="ECO:0000256" key="2">
    <source>
        <dbReference type="ARBA" id="ARBA00008814"/>
    </source>
</evidence>